<dbReference type="PROSITE" id="PS50850">
    <property type="entry name" value="MFS"/>
    <property type="match status" value="1"/>
</dbReference>
<keyword evidence="6 8" id="KW-0472">Membrane</keyword>
<dbReference type="AlphaFoldDB" id="A0A1G6GJR5"/>
<evidence type="ECO:0000313" key="10">
    <source>
        <dbReference type="EMBL" id="SDB82083.1"/>
    </source>
</evidence>
<keyword evidence="3" id="KW-0813">Transport</keyword>
<accession>A0A1G6GJR5</accession>
<evidence type="ECO:0000256" key="2">
    <source>
        <dbReference type="ARBA" id="ARBA00010992"/>
    </source>
</evidence>
<dbReference type="GO" id="GO:0022857">
    <property type="term" value="F:transmembrane transporter activity"/>
    <property type="evidence" value="ECO:0007669"/>
    <property type="project" value="InterPro"/>
</dbReference>
<feature type="domain" description="Major facilitator superfamily (MFS) profile" evidence="9">
    <location>
        <begin position="38"/>
        <end position="534"/>
    </location>
</feature>
<comment type="similarity">
    <text evidence="2">Belongs to the major facilitator superfamily. Sugar transporter (TC 2.A.1.1) family.</text>
</comment>
<evidence type="ECO:0000256" key="6">
    <source>
        <dbReference type="ARBA" id="ARBA00023136"/>
    </source>
</evidence>
<evidence type="ECO:0000256" key="7">
    <source>
        <dbReference type="SAM" id="MobiDB-lite"/>
    </source>
</evidence>
<keyword evidence="4 8" id="KW-0812">Transmembrane</keyword>
<dbReference type="PANTHER" id="PTHR48020:SF12">
    <property type="entry name" value="PROTON MYO-INOSITOL COTRANSPORTER"/>
    <property type="match status" value="1"/>
</dbReference>
<evidence type="ECO:0000256" key="8">
    <source>
        <dbReference type="SAM" id="Phobius"/>
    </source>
</evidence>
<evidence type="ECO:0000256" key="1">
    <source>
        <dbReference type="ARBA" id="ARBA00004651"/>
    </source>
</evidence>
<reference evidence="10 11" key="1">
    <citation type="submission" date="2016-06" db="EMBL/GenBank/DDBJ databases">
        <authorList>
            <person name="Olsen C.W."/>
            <person name="Carey S."/>
            <person name="Hinshaw L."/>
            <person name="Karasin A.I."/>
        </authorList>
    </citation>
    <scope>NUCLEOTIDE SEQUENCE [LARGE SCALE GENOMIC DNA]</scope>
    <source>
        <strain evidence="10 11">LZ-22</strain>
    </source>
</reference>
<dbReference type="GO" id="GO:0005886">
    <property type="term" value="C:plasma membrane"/>
    <property type="evidence" value="ECO:0007669"/>
    <property type="project" value="UniProtKB-SubCell"/>
</dbReference>
<dbReference type="EMBL" id="FMYF01000003">
    <property type="protein sequence ID" value="SDB82083.1"/>
    <property type="molecule type" value="Genomic_DNA"/>
</dbReference>
<feature type="transmembrane region" description="Helical" evidence="8">
    <location>
        <begin position="167"/>
        <end position="189"/>
    </location>
</feature>
<dbReference type="InterPro" id="IPR005829">
    <property type="entry name" value="Sugar_transporter_CS"/>
</dbReference>
<dbReference type="InterPro" id="IPR020846">
    <property type="entry name" value="MFS_dom"/>
</dbReference>
<feature type="transmembrane region" description="Helical" evidence="8">
    <location>
        <begin position="366"/>
        <end position="397"/>
    </location>
</feature>
<evidence type="ECO:0000313" key="11">
    <source>
        <dbReference type="Proteomes" id="UP000199086"/>
    </source>
</evidence>
<feature type="transmembrane region" description="Helical" evidence="8">
    <location>
        <begin position="35"/>
        <end position="60"/>
    </location>
</feature>
<keyword evidence="5 8" id="KW-1133">Transmembrane helix</keyword>
<comment type="subcellular location">
    <subcellularLocation>
        <location evidence="1">Cell membrane</location>
        <topology evidence="1">Multi-pass membrane protein</topology>
    </subcellularLocation>
</comment>
<evidence type="ECO:0000256" key="3">
    <source>
        <dbReference type="ARBA" id="ARBA00022448"/>
    </source>
</evidence>
<feature type="transmembrane region" description="Helical" evidence="8">
    <location>
        <begin position="136"/>
        <end position="155"/>
    </location>
</feature>
<dbReference type="Proteomes" id="UP000199086">
    <property type="component" value="Unassembled WGS sequence"/>
</dbReference>
<keyword evidence="11" id="KW-1185">Reference proteome</keyword>
<protein>
    <submittedName>
        <fullName evidence="10">MFS transporter, SP family, major inositol transporter</fullName>
    </submittedName>
</protein>
<dbReference type="PANTHER" id="PTHR48020">
    <property type="entry name" value="PROTON MYO-INOSITOL COTRANSPORTER"/>
    <property type="match status" value="1"/>
</dbReference>
<dbReference type="InterPro" id="IPR036259">
    <property type="entry name" value="MFS_trans_sf"/>
</dbReference>
<feature type="region of interest" description="Disordered" evidence="7">
    <location>
        <begin position="549"/>
        <end position="569"/>
    </location>
</feature>
<feature type="transmembrane region" description="Helical" evidence="8">
    <location>
        <begin position="478"/>
        <end position="500"/>
    </location>
</feature>
<feature type="transmembrane region" description="Helical" evidence="8">
    <location>
        <begin position="337"/>
        <end position="360"/>
    </location>
</feature>
<proteinExistence type="inferred from homology"/>
<organism evidence="10 11">
    <name type="scientific">Raineyella antarctica</name>
    <dbReference type="NCBI Taxonomy" id="1577474"/>
    <lineage>
        <taxon>Bacteria</taxon>
        <taxon>Bacillati</taxon>
        <taxon>Actinomycetota</taxon>
        <taxon>Actinomycetes</taxon>
        <taxon>Propionibacteriales</taxon>
        <taxon>Propionibacteriaceae</taxon>
        <taxon>Raineyella</taxon>
    </lineage>
</organism>
<feature type="transmembrane region" description="Helical" evidence="8">
    <location>
        <begin position="80"/>
        <end position="98"/>
    </location>
</feature>
<dbReference type="InterPro" id="IPR005828">
    <property type="entry name" value="MFS_sugar_transport-like"/>
</dbReference>
<evidence type="ECO:0000259" key="9">
    <source>
        <dbReference type="PROSITE" id="PS50850"/>
    </source>
</evidence>
<feature type="transmembrane region" description="Helical" evidence="8">
    <location>
        <begin position="512"/>
        <end position="530"/>
    </location>
</feature>
<dbReference type="Pfam" id="PF00083">
    <property type="entry name" value="Sugar_tr"/>
    <property type="match status" value="2"/>
</dbReference>
<feature type="transmembrane region" description="Helical" evidence="8">
    <location>
        <begin position="439"/>
        <end position="457"/>
    </location>
</feature>
<evidence type="ECO:0000256" key="4">
    <source>
        <dbReference type="ARBA" id="ARBA00022692"/>
    </source>
</evidence>
<evidence type="ECO:0000256" key="5">
    <source>
        <dbReference type="ARBA" id="ARBA00022989"/>
    </source>
</evidence>
<dbReference type="PROSITE" id="PS00216">
    <property type="entry name" value="SUGAR_TRANSPORT_1"/>
    <property type="match status" value="1"/>
</dbReference>
<dbReference type="InterPro" id="IPR003663">
    <property type="entry name" value="Sugar/inositol_transpt"/>
</dbReference>
<dbReference type="SUPFAM" id="SSF103473">
    <property type="entry name" value="MFS general substrate transporter"/>
    <property type="match status" value="1"/>
</dbReference>
<feature type="transmembrane region" description="Helical" evidence="8">
    <location>
        <begin position="110"/>
        <end position="130"/>
    </location>
</feature>
<sequence>MENNRESMELSLDAPEDELREAAVRTPMTGRHRSVVAVAGVATLGSLLFGYDTGVVSGALPYMYMPTDAHGLALNALEEGLVGATLLVGAALGALFGGRLSDRYGRRHNLLVLAAIFVIGALGTTFAPGLWMLYPFRFILGLAVGGASATVPVYLSETAPPRIRGTIVSLDQLMIVFGQLLAFTFNAVINQVYGGPRLTVAADPSGVLSTGSQSWDNVTAQQSALGGPMDPGAWQHFVQQLTITGGNGSAWRLMLVLATIPALALWIGMRRMPESSRWYMVQHRYYEAIGSLKRVRDERDGDLSDEVLEMARVQRRTEAMPKGTFREVLRTPWIRRLFLVGVLLAVCNQTTGVNTVMYYAPKVLEYAGLGASAAITAQVANGVMSVIGAAAGLWLIFRFRRRQILITCISLVAVSMFAIAALFTLLIQPHMAAGTRPPAYAPFLVLAVMGFFMLVVQSSNGPVVWTMLGEMFPAHVRGIANGAAVFCMWIVNAAITFTFPWMMSTLGGGRTYLLYGVVNVVVAVVLYKVMPETSGRSLEELEVHLQATFSRPGDPGDEHSTDGAVTDPR</sequence>
<dbReference type="PRINTS" id="PR00171">
    <property type="entry name" value="SUGRTRNSPORT"/>
</dbReference>
<gene>
    <name evidence="10" type="ORF">GA0111570_103394</name>
</gene>
<name>A0A1G6GJR5_9ACTN</name>
<dbReference type="Gene3D" id="1.20.1250.20">
    <property type="entry name" value="MFS general substrate transporter like domains"/>
    <property type="match status" value="2"/>
</dbReference>
<dbReference type="PROSITE" id="PS00217">
    <property type="entry name" value="SUGAR_TRANSPORT_2"/>
    <property type="match status" value="1"/>
</dbReference>
<feature type="transmembrane region" description="Helical" evidence="8">
    <location>
        <begin position="404"/>
        <end position="427"/>
    </location>
</feature>
<dbReference type="InterPro" id="IPR050814">
    <property type="entry name" value="Myo-inositol_Transporter"/>
</dbReference>
<feature type="transmembrane region" description="Helical" evidence="8">
    <location>
        <begin position="250"/>
        <end position="269"/>
    </location>
</feature>